<accession>A0A5M3ML41</accession>
<dbReference type="EMBL" id="JH711580">
    <property type="protein sequence ID" value="EIW79888.1"/>
    <property type="molecule type" value="Genomic_DNA"/>
</dbReference>
<organism evidence="1 2">
    <name type="scientific">Coniophora puteana (strain RWD-64-598)</name>
    <name type="common">Brown rot fungus</name>
    <dbReference type="NCBI Taxonomy" id="741705"/>
    <lineage>
        <taxon>Eukaryota</taxon>
        <taxon>Fungi</taxon>
        <taxon>Dikarya</taxon>
        <taxon>Basidiomycota</taxon>
        <taxon>Agaricomycotina</taxon>
        <taxon>Agaricomycetes</taxon>
        <taxon>Agaricomycetidae</taxon>
        <taxon>Boletales</taxon>
        <taxon>Coniophorineae</taxon>
        <taxon>Coniophoraceae</taxon>
        <taxon>Coniophora</taxon>
    </lineage>
</organism>
<reference evidence="2" key="1">
    <citation type="journal article" date="2012" name="Science">
        <title>The Paleozoic origin of enzymatic lignin decomposition reconstructed from 31 fungal genomes.</title>
        <authorList>
            <person name="Floudas D."/>
            <person name="Binder M."/>
            <person name="Riley R."/>
            <person name="Barry K."/>
            <person name="Blanchette R.A."/>
            <person name="Henrissat B."/>
            <person name="Martinez A.T."/>
            <person name="Otillar R."/>
            <person name="Spatafora J.W."/>
            <person name="Yadav J.S."/>
            <person name="Aerts A."/>
            <person name="Benoit I."/>
            <person name="Boyd A."/>
            <person name="Carlson A."/>
            <person name="Copeland A."/>
            <person name="Coutinho P.M."/>
            <person name="de Vries R.P."/>
            <person name="Ferreira P."/>
            <person name="Findley K."/>
            <person name="Foster B."/>
            <person name="Gaskell J."/>
            <person name="Glotzer D."/>
            <person name="Gorecki P."/>
            <person name="Heitman J."/>
            <person name="Hesse C."/>
            <person name="Hori C."/>
            <person name="Igarashi K."/>
            <person name="Jurgens J.A."/>
            <person name="Kallen N."/>
            <person name="Kersten P."/>
            <person name="Kohler A."/>
            <person name="Kuees U."/>
            <person name="Kumar T.K.A."/>
            <person name="Kuo A."/>
            <person name="LaButti K."/>
            <person name="Larrondo L.F."/>
            <person name="Lindquist E."/>
            <person name="Ling A."/>
            <person name="Lombard V."/>
            <person name="Lucas S."/>
            <person name="Lundell T."/>
            <person name="Martin R."/>
            <person name="McLaughlin D.J."/>
            <person name="Morgenstern I."/>
            <person name="Morin E."/>
            <person name="Murat C."/>
            <person name="Nagy L.G."/>
            <person name="Nolan M."/>
            <person name="Ohm R.A."/>
            <person name="Patyshakuliyeva A."/>
            <person name="Rokas A."/>
            <person name="Ruiz-Duenas F.J."/>
            <person name="Sabat G."/>
            <person name="Salamov A."/>
            <person name="Samejima M."/>
            <person name="Schmutz J."/>
            <person name="Slot J.C."/>
            <person name="St John F."/>
            <person name="Stenlid J."/>
            <person name="Sun H."/>
            <person name="Sun S."/>
            <person name="Syed K."/>
            <person name="Tsang A."/>
            <person name="Wiebenga A."/>
            <person name="Young D."/>
            <person name="Pisabarro A."/>
            <person name="Eastwood D.C."/>
            <person name="Martin F."/>
            <person name="Cullen D."/>
            <person name="Grigoriev I.V."/>
            <person name="Hibbett D.S."/>
        </authorList>
    </citation>
    <scope>NUCLEOTIDE SEQUENCE [LARGE SCALE GENOMIC DNA]</scope>
    <source>
        <strain evidence="2">RWD-64-598 SS2</strain>
    </source>
</reference>
<proteinExistence type="predicted"/>
<name>A0A5M3ML41_CONPW</name>
<gene>
    <name evidence="1" type="ORF">CONPUDRAFT_166568</name>
</gene>
<dbReference type="RefSeq" id="XP_007770218.1">
    <property type="nucleotide sequence ID" value="XM_007772028.1"/>
</dbReference>
<evidence type="ECO:0000313" key="2">
    <source>
        <dbReference type="Proteomes" id="UP000053558"/>
    </source>
</evidence>
<evidence type="ECO:0000313" key="1">
    <source>
        <dbReference type="EMBL" id="EIW79888.1"/>
    </source>
</evidence>
<dbReference type="Proteomes" id="UP000053558">
    <property type="component" value="Unassembled WGS sequence"/>
</dbReference>
<protein>
    <submittedName>
        <fullName evidence="1">Uncharacterized protein</fullName>
    </submittedName>
</protein>
<sequence>MRVVLPLCKRTRIVGSCLKRERRYEPHLALFPSVSTCAPTHGKRHGWKNEGLATRMTGWNHCTGLISSLIRNDFCATSSLHLPHSLSLHLPPNHRPFAARKALWSLKRVNRSYHLDVLNLIPNLAPFLDIDISDLSIDEHIKATWDEPTRSKESIFSLNNG</sequence>
<dbReference type="AlphaFoldDB" id="A0A5M3ML41"/>
<comment type="caution">
    <text evidence="1">The sequence shown here is derived from an EMBL/GenBank/DDBJ whole genome shotgun (WGS) entry which is preliminary data.</text>
</comment>
<dbReference type="GeneID" id="19205578"/>
<keyword evidence="2" id="KW-1185">Reference proteome</keyword>
<dbReference type="KEGG" id="cput:CONPUDRAFT_166568"/>